<dbReference type="EMBL" id="CP061281">
    <property type="protein sequence ID" value="QNS06543.1"/>
    <property type="molecule type" value="Genomic_DNA"/>
</dbReference>
<feature type="region of interest" description="Disordered" evidence="1">
    <location>
        <begin position="1"/>
        <end position="55"/>
    </location>
</feature>
<reference evidence="2 3" key="1">
    <citation type="submission" date="2020-09" db="EMBL/GenBank/DDBJ databases">
        <title>A novel species.</title>
        <authorList>
            <person name="Gao J."/>
        </authorList>
    </citation>
    <scope>NUCLEOTIDE SEQUENCE [LARGE SCALE GENOMIC DNA]</scope>
    <source>
        <strain evidence="2 3">CRXT-Y-14</strain>
    </source>
</reference>
<gene>
    <name evidence="2" type="ORF">IAG42_25130</name>
</gene>
<proteinExistence type="predicted"/>
<accession>A0A7H1BCT8</accession>
<dbReference type="RefSeq" id="WP_188339225.1">
    <property type="nucleotide sequence ID" value="NZ_CP061281.1"/>
</dbReference>
<evidence type="ECO:0000313" key="2">
    <source>
        <dbReference type="EMBL" id="QNS06543.1"/>
    </source>
</evidence>
<keyword evidence="3" id="KW-1185">Reference proteome</keyword>
<evidence type="ECO:0000256" key="1">
    <source>
        <dbReference type="SAM" id="MobiDB-lite"/>
    </source>
</evidence>
<protein>
    <submittedName>
        <fullName evidence="2">Uncharacterized protein</fullName>
    </submittedName>
</protein>
<evidence type="ECO:0000313" key="3">
    <source>
        <dbReference type="Proteomes" id="UP000516428"/>
    </source>
</evidence>
<organism evidence="2 3">
    <name type="scientific">Streptomyces xanthii</name>
    <dbReference type="NCBI Taxonomy" id="2768069"/>
    <lineage>
        <taxon>Bacteria</taxon>
        <taxon>Bacillati</taxon>
        <taxon>Actinomycetota</taxon>
        <taxon>Actinomycetes</taxon>
        <taxon>Kitasatosporales</taxon>
        <taxon>Streptomycetaceae</taxon>
        <taxon>Streptomyces</taxon>
    </lineage>
</organism>
<feature type="compositionally biased region" description="Polar residues" evidence="1">
    <location>
        <begin position="28"/>
        <end position="43"/>
    </location>
</feature>
<dbReference type="KEGG" id="sxn:IAG42_25130"/>
<sequence length="55" mass="5867">MTEDNGTDTATHTVEQERSGSGRHRGAVSSSAQHDGGHEQSQPRGRHRGARADEA</sequence>
<name>A0A7H1BCT8_9ACTN</name>
<dbReference type="AlphaFoldDB" id="A0A7H1BCT8"/>
<dbReference type="Proteomes" id="UP000516428">
    <property type="component" value="Chromosome"/>
</dbReference>